<feature type="compositionally biased region" description="Low complexity" evidence="1">
    <location>
        <begin position="57"/>
        <end position="97"/>
    </location>
</feature>
<dbReference type="EMBL" id="LR796209">
    <property type="protein sequence ID" value="CAB4127217.1"/>
    <property type="molecule type" value="Genomic_DNA"/>
</dbReference>
<feature type="region of interest" description="Disordered" evidence="1">
    <location>
        <begin position="25"/>
        <end position="111"/>
    </location>
</feature>
<name>A0A6J5L1U8_9CAUD</name>
<feature type="compositionally biased region" description="Basic and acidic residues" evidence="1">
    <location>
        <begin position="236"/>
        <end position="248"/>
    </location>
</feature>
<feature type="region of interest" description="Disordered" evidence="1">
    <location>
        <begin position="131"/>
        <end position="177"/>
    </location>
</feature>
<protein>
    <submittedName>
        <fullName evidence="2">Uncharacterized protein</fullName>
    </submittedName>
</protein>
<organism evidence="2">
    <name type="scientific">uncultured Caudovirales phage</name>
    <dbReference type="NCBI Taxonomy" id="2100421"/>
    <lineage>
        <taxon>Viruses</taxon>
        <taxon>Duplodnaviria</taxon>
        <taxon>Heunggongvirae</taxon>
        <taxon>Uroviricota</taxon>
        <taxon>Caudoviricetes</taxon>
        <taxon>Peduoviridae</taxon>
        <taxon>Maltschvirus</taxon>
        <taxon>Maltschvirus maltsch</taxon>
    </lineage>
</organism>
<gene>
    <name evidence="2" type="ORF">UFOVP75_87</name>
</gene>
<evidence type="ECO:0000313" key="2">
    <source>
        <dbReference type="EMBL" id="CAB4127217.1"/>
    </source>
</evidence>
<sequence>MAIKISDQEFNSLVAEVERELGLASATNLSKADGDDEKDPKDGPPAAPESPAPSAPPDASASAAPPASPSPDASAPPADPSASPSADPAASPDGSADQPMDPEQLKAEYAALAPEELKMHYLAAKAALMAASPGAAGDGSAAPGGPPAPASASAPSAAPVVPTQKKEEPTVAAPMVMGKSEDTAKIAELQKNVDIMSKALDLLIGTPQRKAVTSISGLNKSETPKSMTRPEVMAKLNEKSRDPKLSKSDRTLINQFCLGNLPDANSLAHLLQ</sequence>
<feature type="compositionally biased region" description="Low complexity" evidence="1">
    <location>
        <begin position="131"/>
        <end position="143"/>
    </location>
</feature>
<feature type="compositionally biased region" description="Polar residues" evidence="1">
    <location>
        <begin position="215"/>
        <end position="226"/>
    </location>
</feature>
<feature type="compositionally biased region" description="Low complexity" evidence="1">
    <location>
        <begin position="150"/>
        <end position="159"/>
    </location>
</feature>
<feature type="region of interest" description="Disordered" evidence="1">
    <location>
        <begin position="215"/>
        <end position="248"/>
    </location>
</feature>
<accession>A0A6J5L1U8</accession>
<reference evidence="2" key="1">
    <citation type="submission" date="2020-04" db="EMBL/GenBank/DDBJ databases">
        <authorList>
            <person name="Chiriac C."/>
            <person name="Salcher M."/>
            <person name="Ghai R."/>
            <person name="Kavagutti S V."/>
        </authorList>
    </citation>
    <scope>NUCLEOTIDE SEQUENCE</scope>
</reference>
<feature type="compositionally biased region" description="Pro residues" evidence="1">
    <location>
        <begin position="43"/>
        <end position="56"/>
    </location>
</feature>
<proteinExistence type="predicted"/>
<evidence type="ECO:0000256" key="1">
    <source>
        <dbReference type="SAM" id="MobiDB-lite"/>
    </source>
</evidence>